<evidence type="ECO:0000313" key="7">
    <source>
        <dbReference type="Ensembl" id="ENSCCNP00000014719.1"/>
    </source>
</evidence>
<dbReference type="SMART" id="SM00409">
    <property type="entry name" value="IG"/>
    <property type="match status" value="1"/>
</dbReference>
<protein>
    <recommendedName>
        <fullName evidence="6">Ig-like domain-containing protein</fullName>
    </recommendedName>
</protein>
<dbReference type="GO" id="GO:0007166">
    <property type="term" value="P:cell surface receptor signaling pathway"/>
    <property type="evidence" value="ECO:0007669"/>
    <property type="project" value="TreeGrafter"/>
</dbReference>
<keyword evidence="3" id="KW-1064">Adaptive immunity</keyword>
<keyword evidence="5" id="KW-1279">T cell receptor</keyword>
<keyword evidence="2" id="KW-0391">Immunity</keyword>
<evidence type="ECO:0000256" key="3">
    <source>
        <dbReference type="ARBA" id="ARBA00023130"/>
    </source>
</evidence>
<sequence length="143" mass="15810">MNQKIPLPCPGTAIGNGLFCCGFLVLTFSFTGHMEATITQSPRYKVTETGGKVTLSCHQTDNHDCMYWYRQNPGHGLKLIHYSFAVNSTEKGDVPDGYSVSRLKKKDFPLSLESATHSQTSVYFCASSFSTVLQSCLFCVHVL</sequence>
<dbReference type="InterPro" id="IPR036179">
    <property type="entry name" value="Ig-like_dom_sf"/>
</dbReference>
<dbReference type="PANTHER" id="PTHR23268:SF42">
    <property type="entry name" value="T CELL RECEPTOR BETA VARIABLE 10-1-RELATED"/>
    <property type="match status" value="1"/>
</dbReference>
<dbReference type="InterPro" id="IPR003599">
    <property type="entry name" value="Ig_sub"/>
</dbReference>
<dbReference type="SUPFAM" id="SSF48726">
    <property type="entry name" value="Immunoglobulin"/>
    <property type="match status" value="1"/>
</dbReference>
<dbReference type="InterPro" id="IPR013106">
    <property type="entry name" value="Ig_V-set"/>
</dbReference>
<dbReference type="GO" id="GO:0042101">
    <property type="term" value="C:T cell receptor complex"/>
    <property type="evidence" value="ECO:0007669"/>
    <property type="project" value="UniProtKB-KW"/>
</dbReference>
<dbReference type="InterPro" id="IPR050413">
    <property type="entry name" value="TCR_beta_variable"/>
</dbReference>
<dbReference type="InterPro" id="IPR007110">
    <property type="entry name" value="Ig-like_dom"/>
</dbReference>
<evidence type="ECO:0000256" key="4">
    <source>
        <dbReference type="ARBA" id="ARBA00023319"/>
    </source>
</evidence>
<dbReference type="Ensembl" id="ENSCCNT00000019276.1">
    <property type="protein sequence ID" value="ENSCCNP00000014719.1"/>
    <property type="gene ID" value="ENSCCNG00000015195.1"/>
</dbReference>
<dbReference type="Pfam" id="PF07686">
    <property type="entry name" value="V-set"/>
    <property type="match status" value="1"/>
</dbReference>
<dbReference type="GO" id="GO:0002250">
    <property type="term" value="P:adaptive immune response"/>
    <property type="evidence" value="ECO:0007669"/>
    <property type="project" value="UniProtKB-KW"/>
</dbReference>
<accession>A0A8C0WNM7</accession>
<dbReference type="InterPro" id="IPR013783">
    <property type="entry name" value="Ig-like_fold"/>
</dbReference>
<evidence type="ECO:0000256" key="1">
    <source>
        <dbReference type="ARBA" id="ARBA00022729"/>
    </source>
</evidence>
<dbReference type="Gene3D" id="2.60.40.10">
    <property type="entry name" value="Immunoglobulins"/>
    <property type="match status" value="1"/>
</dbReference>
<keyword evidence="4" id="KW-0393">Immunoglobulin domain</keyword>
<dbReference type="AlphaFoldDB" id="A0A8C0WNM7"/>
<proteinExistence type="predicted"/>
<dbReference type="PANTHER" id="PTHR23268">
    <property type="entry name" value="T-CELL RECEPTOR BETA CHAIN"/>
    <property type="match status" value="1"/>
</dbReference>
<reference evidence="7" key="1">
    <citation type="submission" date="2023-09" db="UniProtKB">
        <authorList>
            <consortium name="Ensembl"/>
        </authorList>
    </citation>
    <scope>IDENTIFICATION</scope>
</reference>
<dbReference type="PROSITE" id="PS50835">
    <property type="entry name" value="IG_LIKE"/>
    <property type="match status" value="1"/>
</dbReference>
<evidence type="ECO:0000256" key="5">
    <source>
        <dbReference type="ARBA" id="ARBA00043266"/>
    </source>
</evidence>
<feature type="domain" description="Ig-like" evidence="6">
    <location>
        <begin position="36"/>
        <end position="125"/>
    </location>
</feature>
<name>A0A8C0WNM7_CASCN</name>
<evidence type="ECO:0000259" key="6">
    <source>
        <dbReference type="PROSITE" id="PS50835"/>
    </source>
</evidence>
<keyword evidence="1" id="KW-0732">Signal</keyword>
<organism evidence="7">
    <name type="scientific">Castor canadensis</name>
    <name type="common">American beaver</name>
    <dbReference type="NCBI Taxonomy" id="51338"/>
    <lineage>
        <taxon>Eukaryota</taxon>
        <taxon>Metazoa</taxon>
        <taxon>Chordata</taxon>
        <taxon>Craniata</taxon>
        <taxon>Vertebrata</taxon>
        <taxon>Euteleostomi</taxon>
        <taxon>Mammalia</taxon>
        <taxon>Eutheria</taxon>
        <taxon>Euarchontoglires</taxon>
        <taxon>Glires</taxon>
        <taxon>Rodentia</taxon>
        <taxon>Castorimorpha</taxon>
        <taxon>Castoridae</taxon>
        <taxon>Castor</taxon>
    </lineage>
</organism>
<dbReference type="SMART" id="SM00406">
    <property type="entry name" value="IGv"/>
    <property type="match status" value="1"/>
</dbReference>
<evidence type="ECO:0000256" key="2">
    <source>
        <dbReference type="ARBA" id="ARBA00022859"/>
    </source>
</evidence>